<comment type="caution">
    <text evidence="1">The sequence shown here is derived from an EMBL/GenBank/DDBJ whole genome shotgun (WGS) entry which is preliminary data.</text>
</comment>
<reference evidence="1 2" key="1">
    <citation type="submission" date="2022-01" db="EMBL/GenBank/DDBJ databases">
        <authorList>
            <person name="Riesco R."/>
            <person name="Trujillo M.E."/>
        </authorList>
    </citation>
    <scope>NUCLEOTIDE SEQUENCE [LARGE SCALE GENOMIC DNA]</scope>
    <source>
        <strain evidence="1 2">NIE79</strain>
    </source>
</reference>
<evidence type="ECO:0000313" key="1">
    <source>
        <dbReference type="EMBL" id="MCG5446223.1"/>
    </source>
</evidence>
<sequence>MAHTAYTFIVVAEDGTSHEHHTRQRTGGVDTWLRRAVGAAPTPIPLAAAHLIAWRDAPAPSVGRRPNPAAGLLIAHLGGARLPLAGPIALTGYRDGAARSLTAAQVDAVLAALTHCR</sequence>
<proteinExistence type="predicted"/>
<organism evidence="1 2">
    <name type="scientific">Micromonospora trifolii</name>
    <dbReference type="NCBI Taxonomy" id="2911208"/>
    <lineage>
        <taxon>Bacteria</taxon>
        <taxon>Bacillati</taxon>
        <taxon>Actinomycetota</taxon>
        <taxon>Actinomycetes</taxon>
        <taxon>Micromonosporales</taxon>
        <taxon>Micromonosporaceae</taxon>
        <taxon>Micromonospora</taxon>
    </lineage>
</organism>
<dbReference type="EMBL" id="JAKKFD010000044">
    <property type="protein sequence ID" value="MCG5446223.1"/>
    <property type="molecule type" value="Genomic_DNA"/>
</dbReference>
<dbReference type="RefSeq" id="WP_238681147.1">
    <property type="nucleotide sequence ID" value="NZ_JAKKFD010000044.1"/>
</dbReference>
<name>A0ABS9N8E1_9ACTN</name>
<accession>A0ABS9N8E1</accession>
<gene>
    <name evidence="1" type="ORF">NIE79_004791</name>
</gene>
<protein>
    <submittedName>
        <fullName evidence="1">Uncharacterized protein</fullName>
    </submittedName>
</protein>
<evidence type="ECO:0000313" key="2">
    <source>
        <dbReference type="Proteomes" id="UP001201629"/>
    </source>
</evidence>
<keyword evidence="2" id="KW-1185">Reference proteome</keyword>
<dbReference type="Proteomes" id="UP001201629">
    <property type="component" value="Unassembled WGS sequence"/>
</dbReference>